<evidence type="ECO:0000256" key="3">
    <source>
        <dbReference type="ARBA" id="ARBA00022833"/>
    </source>
</evidence>
<dbReference type="Proteomes" id="UP000184546">
    <property type="component" value="Unassembled WGS sequence"/>
</dbReference>
<evidence type="ECO:0000256" key="1">
    <source>
        <dbReference type="ARBA" id="ARBA00022723"/>
    </source>
</evidence>
<dbReference type="Pfam" id="PF13695">
    <property type="entry name" value="Zn_ribbon_3CxxC"/>
    <property type="match status" value="1"/>
</dbReference>
<dbReference type="STRING" id="690307.A0A1L9WID7"/>
<organism evidence="5 6">
    <name type="scientific">Aspergillus aculeatus (strain ATCC 16872 / CBS 172.66 / WB 5094)</name>
    <dbReference type="NCBI Taxonomy" id="690307"/>
    <lineage>
        <taxon>Eukaryota</taxon>
        <taxon>Fungi</taxon>
        <taxon>Dikarya</taxon>
        <taxon>Ascomycota</taxon>
        <taxon>Pezizomycotina</taxon>
        <taxon>Eurotiomycetes</taxon>
        <taxon>Eurotiomycetidae</taxon>
        <taxon>Eurotiales</taxon>
        <taxon>Aspergillaceae</taxon>
        <taxon>Aspergillus</taxon>
        <taxon>Aspergillus subgen. Circumdati</taxon>
    </lineage>
</organism>
<keyword evidence="3" id="KW-0862">Zinc</keyword>
<name>A0A1L9WID7_ASPA1</name>
<gene>
    <name evidence="5" type="ORF">ASPACDRAFT_1891369</name>
</gene>
<accession>A0A1L9WID7</accession>
<evidence type="ECO:0000313" key="6">
    <source>
        <dbReference type="Proteomes" id="UP000184546"/>
    </source>
</evidence>
<evidence type="ECO:0000256" key="2">
    <source>
        <dbReference type="ARBA" id="ARBA00022771"/>
    </source>
</evidence>
<keyword evidence="2" id="KW-0863">Zinc-finger</keyword>
<keyword evidence="6" id="KW-1185">Reference proteome</keyword>
<evidence type="ECO:0000259" key="4">
    <source>
        <dbReference type="SMART" id="SM01328"/>
    </source>
</evidence>
<dbReference type="RefSeq" id="XP_020052292.1">
    <property type="nucleotide sequence ID" value="XM_020198617.1"/>
</dbReference>
<sequence length="176" mass="19875">MPSKPTKKRQPPKPWSMFPALHEQVQSLLENDGLSFITFHPHDNETGQIDYKDTNVMGRFVCRNPTCKASGWSSKAVAITIRKFPDNKYNARIYHQRCKRCNALSRPKLDDSYAERVAYRLKKWHGVPMTPPDYDDTSKGPHNKALCEGCKAGHCIVGKRLGGGDVEELTALFATL</sequence>
<dbReference type="EMBL" id="KV878987">
    <property type="protein sequence ID" value="OJJ95952.1"/>
    <property type="molecule type" value="Genomic_DNA"/>
</dbReference>
<dbReference type="OrthoDB" id="8121437at2759"/>
<dbReference type="VEuPathDB" id="FungiDB:ASPACDRAFT_1891369"/>
<reference evidence="6" key="1">
    <citation type="journal article" date="2017" name="Genome Biol.">
        <title>Comparative genomics reveals high biological diversity and specific adaptations in the industrially and medically important fungal genus Aspergillus.</title>
        <authorList>
            <person name="de Vries R.P."/>
            <person name="Riley R."/>
            <person name="Wiebenga A."/>
            <person name="Aguilar-Osorio G."/>
            <person name="Amillis S."/>
            <person name="Uchima C.A."/>
            <person name="Anderluh G."/>
            <person name="Asadollahi M."/>
            <person name="Askin M."/>
            <person name="Barry K."/>
            <person name="Battaglia E."/>
            <person name="Bayram O."/>
            <person name="Benocci T."/>
            <person name="Braus-Stromeyer S.A."/>
            <person name="Caldana C."/>
            <person name="Canovas D."/>
            <person name="Cerqueira G.C."/>
            <person name="Chen F."/>
            <person name="Chen W."/>
            <person name="Choi C."/>
            <person name="Clum A."/>
            <person name="Dos Santos R.A."/>
            <person name="Damasio A.R."/>
            <person name="Diallinas G."/>
            <person name="Emri T."/>
            <person name="Fekete E."/>
            <person name="Flipphi M."/>
            <person name="Freyberg S."/>
            <person name="Gallo A."/>
            <person name="Gournas C."/>
            <person name="Habgood R."/>
            <person name="Hainaut M."/>
            <person name="Harispe M.L."/>
            <person name="Henrissat B."/>
            <person name="Hilden K.S."/>
            <person name="Hope R."/>
            <person name="Hossain A."/>
            <person name="Karabika E."/>
            <person name="Karaffa L."/>
            <person name="Karanyi Z."/>
            <person name="Krasevec N."/>
            <person name="Kuo A."/>
            <person name="Kusch H."/>
            <person name="LaButti K."/>
            <person name="Lagendijk E.L."/>
            <person name="Lapidus A."/>
            <person name="Levasseur A."/>
            <person name="Lindquist E."/>
            <person name="Lipzen A."/>
            <person name="Logrieco A.F."/>
            <person name="MacCabe A."/>
            <person name="Maekelae M.R."/>
            <person name="Malavazi I."/>
            <person name="Melin P."/>
            <person name="Meyer V."/>
            <person name="Mielnichuk N."/>
            <person name="Miskei M."/>
            <person name="Molnar A.P."/>
            <person name="Mule G."/>
            <person name="Ngan C.Y."/>
            <person name="Orejas M."/>
            <person name="Orosz E."/>
            <person name="Ouedraogo J.P."/>
            <person name="Overkamp K.M."/>
            <person name="Park H.-S."/>
            <person name="Perrone G."/>
            <person name="Piumi F."/>
            <person name="Punt P.J."/>
            <person name="Ram A.F."/>
            <person name="Ramon A."/>
            <person name="Rauscher S."/>
            <person name="Record E."/>
            <person name="Riano-Pachon D.M."/>
            <person name="Robert V."/>
            <person name="Roehrig J."/>
            <person name="Ruller R."/>
            <person name="Salamov A."/>
            <person name="Salih N.S."/>
            <person name="Samson R.A."/>
            <person name="Sandor E."/>
            <person name="Sanguinetti M."/>
            <person name="Schuetze T."/>
            <person name="Sepcic K."/>
            <person name="Shelest E."/>
            <person name="Sherlock G."/>
            <person name="Sophianopoulou V."/>
            <person name="Squina F.M."/>
            <person name="Sun H."/>
            <person name="Susca A."/>
            <person name="Todd R.B."/>
            <person name="Tsang A."/>
            <person name="Unkles S.E."/>
            <person name="van de Wiele N."/>
            <person name="van Rossen-Uffink D."/>
            <person name="Oliveira J.V."/>
            <person name="Vesth T.C."/>
            <person name="Visser J."/>
            <person name="Yu J.-H."/>
            <person name="Zhou M."/>
            <person name="Andersen M.R."/>
            <person name="Archer D.B."/>
            <person name="Baker S.E."/>
            <person name="Benoit I."/>
            <person name="Brakhage A.A."/>
            <person name="Braus G.H."/>
            <person name="Fischer R."/>
            <person name="Frisvad J.C."/>
            <person name="Goldman G.H."/>
            <person name="Houbraken J."/>
            <person name="Oakley B."/>
            <person name="Pocsi I."/>
            <person name="Scazzocchio C."/>
            <person name="Seiboth B."/>
            <person name="vanKuyk P.A."/>
            <person name="Wortman J."/>
            <person name="Dyer P.S."/>
            <person name="Grigoriev I.V."/>
        </authorList>
    </citation>
    <scope>NUCLEOTIDE SEQUENCE [LARGE SCALE GENOMIC DNA]</scope>
    <source>
        <strain evidence="6">ATCC 16872 / CBS 172.66 / WB 5094</strain>
    </source>
</reference>
<keyword evidence="1" id="KW-0479">Metal-binding</keyword>
<dbReference type="InterPro" id="IPR027377">
    <property type="entry name" value="ZAR1/RTP1-5-like_Znf-3CxxC"/>
</dbReference>
<dbReference type="GO" id="GO:0008270">
    <property type="term" value="F:zinc ion binding"/>
    <property type="evidence" value="ECO:0007669"/>
    <property type="project" value="UniProtKB-KW"/>
</dbReference>
<dbReference type="OMA" id="KWNGVEM"/>
<feature type="domain" description="3CxxC-type" evidence="4">
    <location>
        <begin position="55"/>
        <end position="153"/>
    </location>
</feature>
<dbReference type="GeneID" id="30972431"/>
<dbReference type="SMART" id="SM01328">
    <property type="entry name" value="zf-3CxxC"/>
    <property type="match status" value="1"/>
</dbReference>
<protein>
    <recommendedName>
        <fullName evidence="4">3CxxC-type domain-containing protein</fullName>
    </recommendedName>
</protein>
<evidence type="ECO:0000313" key="5">
    <source>
        <dbReference type="EMBL" id="OJJ95952.1"/>
    </source>
</evidence>
<proteinExistence type="predicted"/>
<dbReference type="AlphaFoldDB" id="A0A1L9WID7"/>